<proteinExistence type="predicted"/>
<dbReference type="RefSeq" id="WP_134377515.1">
    <property type="nucleotide sequence ID" value="NZ_BAAAYW010000025.1"/>
</dbReference>
<evidence type="ECO:0000313" key="1">
    <source>
        <dbReference type="EMBL" id="MBA9060563.1"/>
    </source>
</evidence>
<dbReference type="EMBL" id="JACJIK010000002">
    <property type="protein sequence ID" value="MBA9060563.1"/>
    <property type="molecule type" value="Genomic_DNA"/>
</dbReference>
<organism evidence="1 2">
    <name type="scientific">Micrococcus yunnanensis</name>
    <dbReference type="NCBI Taxonomy" id="566027"/>
    <lineage>
        <taxon>Bacteria</taxon>
        <taxon>Bacillati</taxon>
        <taxon>Actinomycetota</taxon>
        <taxon>Actinomycetes</taxon>
        <taxon>Micrococcales</taxon>
        <taxon>Micrococcaceae</taxon>
        <taxon>Micrococcus</taxon>
    </lineage>
</organism>
<keyword evidence="2" id="KW-1185">Reference proteome</keyword>
<name>A0ABR6D3J2_9MICC</name>
<dbReference type="GeneID" id="93364605"/>
<comment type="caution">
    <text evidence="1">The sequence shown here is derived from an EMBL/GenBank/DDBJ whole genome shotgun (WGS) entry which is preliminary data.</text>
</comment>
<reference evidence="1 2" key="1">
    <citation type="submission" date="2020-08" db="EMBL/GenBank/DDBJ databases">
        <title>Sequencing the genomes of 1000 actinobacteria strains.</title>
        <authorList>
            <person name="Klenk H.-P."/>
        </authorList>
    </citation>
    <scope>NUCLEOTIDE SEQUENCE [LARGE SCALE GENOMIC DNA]</scope>
    <source>
        <strain evidence="1 2">DSM 21948</strain>
    </source>
</reference>
<sequence>MFSVDRISWDRHSGEDVEHAVAMFLARDFPTAAENIKPSRGDGGIDILVRLDPGFAVYQVKSFGSADQRAKNLTSSQKRQVEESMEALRSDPRTQGLDVRQWHLVMPLDPTLEAKKWLRETAKSKGLPEPVWHGISACDAWAAKYPDIIDYYFEGSRETIKAKAQDLLKIFKPDPGQVATWDPVDTLDYVQGTAETLSRQDPHYKYGVSSTPIPEGVADIKEFISEHVQAVSQYPVPMMVAARVSGPWISVLQVHAKTSLSYALEPLEVKVSPRFGAESAHTGVWKEALVFGKPLDLPFGSVDVDLTAPGGLGGQQQGAAIRITPHAPTASSKIRARLVAPDGSKAAELLMTQVLATTGIAQDELGPVGAYSEFHDELGAIALAVTYSRAADEAKINIDERADMVGRAAIRVLPVAQFLANATEPNRLLVAPEYGPCNEAKAVPLPPMNSDQLERHRAILAVASSLAALQQFTSVELLMPSDEDLQDSFRDIQIAGHLARGHKVHIVGMREIRGPSDAFTSDRDQVRSRFSFSIDICGTWIDLGEVDQFFTGRRCGDAQLAEDGLEECWQVEGKRITLQRVAEG</sequence>
<dbReference type="Proteomes" id="UP000572670">
    <property type="component" value="Unassembled WGS sequence"/>
</dbReference>
<evidence type="ECO:0008006" key="3">
    <source>
        <dbReference type="Google" id="ProtNLM"/>
    </source>
</evidence>
<protein>
    <recommendedName>
        <fullName evidence="3">Restriction endonuclease type IV Mrr domain-containing protein</fullName>
    </recommendedName>
</protein>
<gene>
    <name evidence="1" type="ORF">HDA34_002327</name>
</gene>
<evidence type="ECO:0000313" key="2">
    <source>
        <dbReference type="Proteomes" id="UP000572670"/>
    </source>
</evidence>
<accession>A0ABR6D3J2</accession>